<dbReference type="EMBL" id="BK016252">
    <property type="protein sequence ID" value="DAG05221.1"/>
    <property type="molecule type" value="Genomic_DNA"/>
</dbReference>
<sequence length="46" mass="5382">MRGSKMSVIYRRVLPCLIPLTSTPHMFCLKEVTFGYTRLHRERLSG</sequence>
<organism evidence="1">
    <name type="scientific">Siphoviridae sp. ctSXZ3</name>
    <dbReference type="NCBI Taxonomy" id="2825510"/>
    <lineage>
        <taxon>Viruses</taxon>
        <taxon>Duplodnaviria</taxon>
        <taxon>Heunggongvirae</taxon>
        <taxon>Uroviricota</taxon>
        <taxon>Caudoviricetes</taxon>
    </lineage>
</organism>
<accession>A0A8S5VEQ7</accession>
<evidence type="ECO:0000313" key="1">
    <source>
        <dbReference type="EMBL" id="DAG05221.1"/>
    </source>
</evidence>
<reference evidence="1" key="1">
    <citation type="journal article" date="2021" name="Proc. Natl. Acad. Sci. U.S.A.">
        <title>A Catalog of Tens of Thousands of Viruses from Human Metagenomes Reveals Hidden Associations with Chronic Diseases.</title>
        <authorList>
            <person name="Tisza M.J."/>
            <person name="Buck C.B."/>
        </authorList>
    </citation>
    <scope>NUCLEOTIDE SEQUENCE</scope>
    <source>
        <strain evidence="1">CtSXZ3</strain>
    </source>
</reference>
<name>A0A8S5VEQ7_9CAUD</name>
<proteinExistence type="predicted"/>
<protein>
    <submittedName>
        <fullName evidence="1">Uncharacterized protein</fullName>
    </submittedName>
</protein>